<name>A0AA88HK79_ARTSF</name>
<organism evidence="3 4">
    <name type="scientific">Artemia franciscana</name>
    <name type="common">Brine shrimp</name>
    <name type="synonym">Artemia sanfranciscana</name>
    <dbReference type="NCBI Taxonomy" id="6661"/>
    <lineage>
        <taxon>Eukaryota</taxon>
        <taxon>Metazoa</taxon>
        <taxon>Ecdysozoa</taxon>
        <taxon>Arthropoda</taxon>
        <taxon>Crustacea</taxon>
        <taxon>Branchiopoda</taxon>
        <taxon>Anostraca</taxon>
        <taxon>Artemiidae</taxon>
        <taxon>Artemia</taxon>
    </lineage>
</organism>
<comment type="caution">
    <text evidence="3">The sequence shown here is derived from an EMBL/GenBank/DDBJ whole genome shotgun (WGS) entry which is preliminary data.</text>
</comment>
<dbReference type="InterPro" id="IPR049730">
    <property type="entry name" value="SNF2/RAD54-like_C"/>
</dbReference>
<dbReference type="GO" id="GO:0005524">
    <property type="term" value="F:ATP binding"/>
    <property type="evidence" value="ECO:0007669"/>
    <property type="project" value="InterPro"/>
</dbReference>
<dbReference type="InterPro" id="IPR044972">
    <property type="entry name" value="Mot1"/>
</dbReference>
<keyword evidence="4" id="KW-1185">Reference proteome</keyword>
<dbReference type="AlphaFoldDB" id="A0AA88HK79"/>
<feature type="non-terminal residue" evidence="3">
    <location>
        <position position="318"/>
    </location>
</feature>
<dbReference type="EMBL" id="JAVRJZ010000016">
    <property type="protein sequence ID" value="KAK2710900.1"/>
    <property type="molecule type" value="Genomic_DNA"/>
</dbReference>
<sequence>MVLYNFSGLSVTFSDFVFALSADFSGVSLALKRLQSRHRLILSGTPMQNNVLELWSLFDFLMPGFLGNERAFNTRFSKPILASRDSKASSKDQEQGALALEALHRMTLPFLLRRMKEDVLKDLPPKIIQDYYCELSPLQRKLYQTFANSSMHNEIKESLENIETIAGTTHVFQALQYLRKVCNHPKLVLTTSHPESQTITAELMSQGSSIDDIKHSAKLVSLKQLLGDCGIGSENIGDSVVAPHRALVFCQLKSMLDIIENELFKKHMSLTYLRLDGNVPANQRQSLVNRFNGDPSIDVLLLTTQVGGLGLNLTGADT</sequence>
<dbReference type="Pfam" id="PF00176">
    <property type="entry name" value="SNF2-rel_dom"/>
    <property type="match status" value="1"/>
</dbReference>
<dbReference type="InterPro" id="IPR038718">
    <property type="entry name" value="SNF2-like_sf"/>
</dbReference>
<gene>
    <name evidence="3" type="ORF">QYM36_012162</name>
</gene>
<dbReference type="GO" id="GO:0003677">
    <property type="term" value="F:DNA binding"/>
    <property type="evidence" value="ECO:0007669"/>
    <property type="project" value="InterPro"/>
</dbReference>
<dbReference type="GO" id="GO:0017025">
    <property type="term" value="F:TBP-class protein binding"/>
    <property type="evidence" value="ECO:0007669"/>
    <property type="project" value="InterPro"/>
</dbReference>
<dbReference type="PANTHER" id="PTHR36498">
    <property type="entry name" value="TATA-BINDING PROTEIN-ASSOCIATED FACTOR 172"/>
    <property type="match status" value="1"/>
</dbReference>
<dbReference type="PROSITE" id="PS51194">
    <property type="entry name" value="HELICASE_CTER"/>
    <property type="match status" value="1"/>
</dbReference>
<reference evidence="3" key="1">
    <citation type="submission" date="2023-07" db="EMBL/GenBank/DDBJ databases">
        <title>Chromosome-level genome assembly of Artemia franciscana.</title>
        <authorList>
            <person name="Jo E."/>
        </authorList>
    </citation>
    <scope>NUCLEOTIDE SEQUENCE</scope>
    <source>
        <tissue evidence="3">Whole body</tissue>
    </source>
</reference>
<dbReference type="InterPro" id="IPR001650">
    <property type="entry name" value="Helicase_C-like"/>
</dbReference>
<evidence type="ECO:0000313" key="4">
    <source>
        <dbReference type="Proteomes" id="UP001187531"/>
    </source>
</evidence>
<dbReference type="CDD" id="cd18793">
    <property type="entry name" value="SF2_C_SNF"/>
    <property type="match status" value="1"/>
</dbReference>
<dbReference type="Gene3D" id="3.40.50.300">
    <property type="entry name" value="P-loop containing nucleotide triphosphate hydrolases"/>
    <property type="match status" value="1"/>
</dbReference>
<dbReference type="InterPro" id="IPR027417">
    <property type="entry name" value="P-loop_NTPase"/>
</dbReference>
<dbReference type="GO" id="GO:0016887">
    <property type="term" value="F:ATP hydrolysis activity"/>
    <property type="evidence" value="ECO:0007669"/>
    <property type="project" value="InterPro"/>
</dbReference>
<protein>
    <recommendedName>
        <fullName evidence="2">Helicase C-terminal domain-containing protein</fullName>
    </recommendedName>
</protein>
<accession>A0AA88HK79</accession>
<dbReference type="Gene3D" id="3.40.50.10810">
    <property type="entry name" value="Tandem AAA-ATPase domain"/>
    <property type="match status" value="1"/>
</dbReference>
<dbReference type="InterPro" id="IPR000330">
    <property type="entry name" value="SNF2_N"/>
</dbReference>
<keyword evidence="1" id="KW-0378">Hydrolase</keyword>
<dbReference type="PANTHER" id="PTHR36498:SF1">
    <property type="entry name" value="TATA-BINDING PROTEIN-ASSOCIATED FACTOR 172"/>
    <property type="match status" value="1"/>
</dbReference>
<evidence type="ECO:0000259" key="2">
    <source>
        <dbReference type="PROSITE" id="PS51194"/>
    </source>
</evidence>
<evidence type="ECO:0000256" key="1">
    <source>
        <dbReference type="ARBA" id="ARBA00022801"/>
    </source>
</evidence>
<dbReference type="Proteomes" id="UP001187531">
    <property type="component" value="Unassembled WGS sequence"/>
</dbReference>
<feature type="domain" description="Helicase C-terminal" evidence="2">
    <location>
        <begin position="235"/>
        <end position="318"/>
    </location>
</feature>
<dbReference type="Pfam" id="PF00271">
    <property type="entry name" value="Helicase_C"/>
    <property type="match status" value="1"/>
</dbReference>
<dbReference type="SUPFAM" id="SSF52540">
    <property type="entry name" value="P-loop containing nucleoside triphosphate hydrolases"/>
    <property type="match status" value="2"/>
</dbReference>
<proteinExistence type="predicted"/>
<evidence type="ECO:0000313" key="3">
    <source>
        <dbReference type="EMBL" id="KAK2710900.1"/>
    </source>
</evidence>